<sequence length="155" mass="17055">MIVSSVILCNPSTLIFNNDSVITFLLPIHARPTLSSYDKKGGDRLAYSIHVSLFAHTLTLQQNNRVIKTYPIGVGKMLTRTPIGTFYIINKAPNPGGPYGTMWIGLSKKHYGIHGTNNPASIGKNVSKGCIRMHNRDVNELARIVPIGTPVYIRP</sequence>
<dbReference type="GeneID" id="97141635"/>
<evidence type="ECO:0000256" key="7">
    <source>
        <dbReference type="ARBA" id="ARBA00022984"/>
    </source>
</evidence>
<evidence type="ECO:0000256" key="3">
    <source>
        <dbReference type="ARBA" id="ARBA00022676"/>
    </source>
</evidence>
<evidence type="ECO:0000256" key="5">
    <source>
        <dbReference type="ARBA" id="ARBA00022801"/>
    </source>
</evidence>
<dbReference type="EMBL" id="CP080764">
    <property type="protein sequence ID" value="QYY41224.1"/>
    <property type="molecule type" value="Genomic_DNA"/>
</dbReference>
<evidence type="ECO:0000256" key="9">
    <source>
        <dbReference type="PROSITE-ProRule" id="PRU01373"/>
    </source>
</evidence>
<dbReference type="Gene3D" id="2.40.440.10">
    <property type="entry name" value="L,D-transpeptidase catalytic domain-like"/>
    <property type="match status" value="1"/>
</dbReference>
<protein>
    <submittedName>
        <fullName evidence="11">L,D-transpeptidase</fullName>
    </submittedName>
</protein>
<proteinExistence type="inferred from homology"/>
<organism evidence="11 12">
    <name type="scientific">Aneurinibacillus thermoaerophilus</name>
    <dbReference type="NCBI Taxonomy" id="143495"/>
    <lineage>
        <taxon>Bacteria</taxon>
        <taxon>Bacillati</taxon>
        <taxon>Bacillota</taxon>
        <taxon>Bacilli</taxon>
        <taxon>Bacillales</taxon>
        <taxon>Paenibacillaceae</taxon>
        <taxon>Aneurinibacillus group</taxon>
        <taxon>Aneurinibacillus</taxon>
    </lineage>
</organism>
<dbReference type="Proteomes" id="UP000826616">
    <property type="component" value="Chromosome"/>
</dbReference>
<dbReference type="CDD" id="cd16913">
    <property type="entry name" value="YkuD_like"/>
    <property type="match status" value="1"/>
</dbReference>
<evidence type="ECO:0000256" key="8">
    <source>
        <dbReference type="ARBA" id="ARBA00023316"/>
    </source>
</evidence>
<comment type="pathway">
    <text evidence="1 9">Cell wall biogenesis; peptidoglycan biosynthesis.</text>
</comment>
<name>A0ABX8Y715_ANETH</name>
<reference evidence="11 12" key="1">
    <citation type="submission" date="2021-08" db="EMBL/GenBank/DDBJ databases">
        <title>Complete genome sequence of the strain Aneurinibacillus thermoaerophilus CCM 8960.</title>
        <authorList>
            <person name="Musilova J."/>
            <person name="Kourilova X."/>
            <person name="Pernicova I."/>
            <person name="Bezdicek M."/>
            <person name="Lengerova M."/>
            <person name="Obruca S."/>
            <person name="Sedlar K."/>
        </authorList>
    </citation>
    <scope>NUCLEOTIDE SEQUENCE [LARGE SCALE GENOMIC DNA]</scope>
    <source>
        <strain evidence="11 12">CCM 8960</strain>
    </source>
</reference>
<evidence type="ECO:0000256" key="2">
    <source>
        <dbReference type="ARBA" id="ARBA00005992"/>
    </source>
</evidence>
<feature type="active site" description="Nucleophile" evidence="9">
    <location>
        <position position="130"/>
    </location>
</feature>
<keyword evidence="3" id="KW-0328">Glycosyltransferase</keyword>
<dbReference type="PANTHER" id="PTHR30582">
    <property type="entry name" value="L,D-TRANSPEPTIDASE"/>
    <property type="match status" value="1"/>
</dbReference>
<dbReference type="InterPro" id="IPR005490">
    <property type="entry name" value="LD_TPept_cat_dom"/>
</dbReference>
<dbReference type="PROSITE" id="PS52029">
    <property type="entry name" value="LD_TPASE"/>
    <property type="match status" value="1"/>
</dbReference>
<evidence type="ECO:0000256" key="4">
    <source>
        <dbReference type="ARBA" id="ARBA00022679"/>
    </source>
</evidence>
<accession>A0ABX8Y715</accession>
<gene>
    <name evidence="11" type="ORF">K3F53_09665</name>
</gene>
<dbReference type="InterPro" id="IPR050979">
    <property type="entry name" value="LD-transpeptidase"/>
</dbReference>
<evidence type="ECO:0000259" key="10">
    <source>
        <dbReference type="PROSITE" id="PS52029"/>
    </source>
</evidence>
<keyword evidence="4" id="KW-0808">Transferase</keyword>
<keyword evidence="8 9" id="KW-0961">Cell wall biogenesis/degradation</keyword>
<keyword evidence="6 9" id="KW-0133">Cell shape</keyword>
<dbReference type="SUPFAM" id="SSF141523">
    <property type="entry name" value="L,D-transpeptidase catalytic domain-like"/>
    <property type="match status" value="1"/>
</dbReference>
<dbReference type="InterPro" id="IPR038063">
    <property type="entry name" value="Transpep_catalytic_dom"/>
</dbReference>
<evidence type="ECO:0000313" key="11">
    <source>
        <dbReference type="EMBL" id="QYY41224.1"/>
    </source>
</evidence>
<keyword evidence="5" id="KW-0378">Hydrolase</keyword>
<dbReference type="PANTHER" id="PTHR30582:SF24">
    <property type="entry name" value="L,D-TRANSPEPTIDASE ERFK_SRFK-RELATED"/>
    <property type="match status" value="1"/>
</dbReference>
<dbReference type="Pfam" id="PF03734">
    <property type="entry name" value="YkuD"/>
    <property type="match status" value="1"/>
</dbReference>
<comment type="similarity">
    <text evidence="2">Belongs to the YkuD family.</text>
</comment>
<dbReference type="RefSeq" id="WP_082705972.1">
    <property type="nucleotide sequence ID" value="NZ_CP080764.1"/>
</dbReference>
<feature type="active site" description="Proton donor/acceptor" evidence="9">
    <location>
        <position position="114"/>
    </location>
</feature>
<evidence type="ECO:0000256" key="1">
    <source>
        <dbReference type="ARBA" id="ARBA00004752"/>
    </source>
</evidence>
<keyword evidence="12" id="KW-1185">Reference proteome</keyword>
<evidence type="ECO:0000256" key="6">
    <source>
        <dbReference type="ARBA" id="ARBA00022960"/>
    </source>
</evidence>
<keyword evidence="7 9" id="KW-0573">Peptidoglycan synthesis</keyword>
<evidence type="ECO:0000313" key="12">
    <source>
        <dbReference type="Proteomes" id="UP000826616"/>
    </source>
</evidence>
<feature type="domain" description="L,D-TPase catalytic" evidence="10">
    <location>
        <begin position="47"/>
        <end position="154"/>
    </location>
</feature>